<comment type="caution">
    <text evidence="2">The sequence shown here is derived from an EMBL/GenBank/DDBJ whole genome shotgun (WGS) entry which is preliminary data.</text>
</comment>
<accession>A0ABY2VTW5</accession>
<protein>
    <recommendedName>
        <fullName evidence="1">Beta-lactamase-related domain-containing protein</fullName>
    </recommendedName>
</protein>
<dbReference type="InterPro" id="IPR050789">
    <property type="entry name" value="Diverse_Enzym_Activities"/>
</dbReference>
<dbReference type="Proteomes" id="UP000307164">
    <property type="component" value="Unassembled WGS sequence"/>
</dbReference>
<dbReference type="InterPro" id="IPR001466">
    <property type="entry name" value="Beta-lactam-related"/>
</dbReference>
<evidence type="ECO:0000313" key="3">
    <source>
        <dbReference type="Proteomes" id="UP000307164"/>
    </source>
</evidence>
<gene>
    <name evidence="2" type="ORF">CWC20_17620</name>
</gene>
<dbReference type="EMBL" id="PNBW01000106">
    <property type="protein sequence ID" value="TMO71457.1"/>
    <property type="molecule type" value="Genomic_DNA"/>
</dbReference>
<feature type="domain" description="Beta-lactamase-related" evidence="1">
    <location>
        <begin position="49"/>
        <end position="157"/>
    </location>
</feature>
<reference evidence="3" key="1">
    <citation type="submission" date="2019-06" db="EMBL/GenBank/DDBJ databases">
        <title>Co-occurence of chitin degradation, pigmentation and bioactivity in marine Pseudoalteromonas.</title>
        <authorList>
            <person name="Sonnenschein E.C."/>
            <person name="Bech P.K."/>
        </authorList>
    </citation>
    <scope>NUCLEOTIDE SEQUENCE [LARGE SCALE GENOMIC DNA]</scope>
    <source>
        <strain evidence="3">S3895</strain>
    </source>
</reference>
<dbReference type="Gene3D" id="3.40.710.10">
    <property type="entry name" value="DD-peptidase/beta-lactamase superfamily"/>
    <property type="match status" value="1"/>
</dbReference>
<organism evidence="2 3">
    <name type="scientific">Pseudoalteromonas aurantia</name>
    <dbReference type="NCBI Taxonomy" id="43654"/>
    <lineage>
        <taxon>Bacteria</taxon>
        <taxon>Pseudomonadati</taxon>
        <taxon>Pseudomonadota</taxon>
        <taxon>Gammaproteobacteria</taxon>
        <taxon>Alteromonadales</taxon>
        <taxon>Pseudoalteromonadaceae</taxon>
        <taxon>Pseudoalteromonas</taxon>
    </lineage>
</organism>
<dbReference type="SUPFAM" id="SSF56601">
    <property type="entry name" value="beta-lactamase/transpeptidase-like"/>
    <property type="match status" value="1"/>
</dbReference>
<evidence type="ECO:0000313" key="2">
    <source>
        <dbReference type="EMBL" id="TMO71457.1"/>
    </source>
</evidence>
<proteinExistence type="predicted"/>
<dbReference type="PANTHER" id="PTHR43283">
    <property type="entry name" value="BETA-LACTAMASE-RELATED"/>
    <property type="match status" value="1"/>
</dbReference>
<keyword evidence="3" id="KW-1185">Reference proteome</keyword>
<sequence length="174" mass="19666">MLDSQVSLYNLMTEEELCPSQVDVNLPKFFRQYLSDKGTFNTPQNYSQQYGYSVGEVHIYSNIATDLAAYALANKLDTPFTALSKRYVFTPLNMHNTYWGLDTPSSDVAKRLYLDPITMQPAVYPNYRSITYADGSVISTANDLTYFLKAAMNKGKVDGKQVFSRNMVNLMLSS</sequence>
<evidence type="ECO:0000259" key="1">
    <source>
        <dbReference type="Pfam" id="PF00144"/>
    </source>
</evidence>
<name>A0ABY2VTW5_9GAMM</name>
<dbReference type="InterPro" id="IPR012338">
    <property type="entry name" value="Beta-lactam/transpept-like"/>
</dbReference>
<dbReference type="Pfam" id="PF00144">
    <property type="entry name" value="Beta-lactamase"/>
    <property type="match status" value="1"/>
</dbReference>